<feature type="transmembrane region" description="Helical" evidence="5">
    <location>
        <begin position="128"/>
        <end position="149"/>
    </location>
</feature>
<evidence type="ECO:0000256" key="1">
    <source>
        <dbReference type="ARBA" id="ARBA00004370"/>
    </source>
</evidence>
<feature type="domain" description="Amino acid transporter transmembrane" evidence="6">
    <location>
        <begin position="1"/>
        <end position="179"/>
    </location>
</feature>
<dbReference type="AlphaFoldDB" id="A0A4Q1BGZ0"/>
<evidence type="ECO:0000256" key="5">
    <source>
        <dbReference type="SAM" id="Phobius"/>
    </source>
</evidence>
<reference evidence="7 8" key="1">
    <citation type="submission" date="2016-06" db="EMBL/GenBank/DDBJ databases">
        <title>Evolution of pathogenesis and genome organization in the Tremellales.</title>
        <authorList>
            <person name="Cuomo C."/>
            <person name="Litvintseva A."/>
            <person name="Heitman J."/>
            <person name="Chen Y."/>
            <person name="Sun S."/>
            <person name="Springer D."/>
            <person name="Dromer F."/>
            <person name="Young S."/>
            <person name="Zeng Q."/>
            <person name="Chapman S."/>
            <person name="Gujja S."/>
            <person name="Saif S."/>
            <person name="Birren B."/>
        </authorList>
    </citation>
    <scope>NUCLEOTIDE SEQUENCE [LARGE SCALE GENOMIC DNA]</scope>
    <source>
        <strain evidence="7 8">ATCC 28783</strain>
    </source>
</reference>
<evidence type="ECO:0000256" key="4">
    <source>
        <dbReference type="ARBA" id="ARBA00023136"/>
    </source>
</evidence>
<feature type="transmembrane region" description="Helical" evidence="5">
    <location>
        <begin position="102"/>
        <end position="122"/>
    </location>
</feature>
<dbReference type="EMBL" id="SDIL01000085">
    <property type="protein sequence ID" value="RXK36854.1"/>
    <property type="molecule type" value="Genomic_DNA"/>
</dbReference>
<dbReference type="VEuPathDB" id="FungiDB:TREMEDRAFT_68655"/>
<dbReference type="GO" id="GO:0016020">
    <property type="term" value="C:membrane"/>
    <property type="evidence" value="ECO:0007669"/>
    <property type="project" value="UniProtKB-SubCell"/>
</dbReference>
<keyword evidence="2 5" id="KW-0812">Transmembrane</keyword>
<protein>
    <recommendedName>
        <fullName evidence="6">Amino acid transporter transmembrane domain-containing protein</fullName>
    </recommendedName>
</protein>
<accession>A0A4Q1BGZ0</accession>
<sequence>MYGTNVSDQISVDLAHTPGLSSTINHVALLMVALNPLTKIPLALRPLSDIIMNWFNLHPTVIIPTTTSTTNPPPSVESATSTSPYISLNMERQHDRHERLKMVFRACVRMTLALLVILGGLIMHSFQAVLTLLGSGALIIIVILPLYVNGRMFGWKWWTRFICGLGIFFTIYGAVASLWLQSQDEEKEE</sequence>
<evidence type="ECO:0000313" key="7">
    <source>
        <dbReference type="EMBL" id="RXK36854.1"/>
    </source>
</evidence>
<gene>
    <name evidence="7" type="ORF">M231_05884</name>
</gene>
<dbReference type="Proteomes" id="UP000289152">
    <property type="component" value="Unassembled WGS sequence"/>
</dbReference>
<dbReference type="InterPro" id="IPR013057">
    <property type="entry name" value="AA_transpt_TM"/>
</dbReference>
<proteinExistence type="predicted"/>
<evidence type="ECO:0000259" key="6">
    <source>
        <dbReference type="Pfam" id="PF01490"/>
    </source>
</evidence>
<dbReference type="Pfam" id="PF01490">
    <property type="entry name" value="Aa_trans"/>
    <property type="match status" value="1"/>
</dbReference>
<dbReference type="OrthoDB" id="655540at2759"/>
<evidence type="ECO:0000313" key="8">
    <source>
        <dbReference type="Proteomes" id="UP000289152"/>
    </source>
</evidence>
<name>A0A4Q1BGZ0_TREME</name>
<dbReference type="InParanoid" id="A0A4Q1BGZ0"/>
<keyword evidence="4 5" id="KW-0472">Membrane</keyword>
<evidence type="ECO:0000256" key="3">
    <source>
        <dbReference type="ARBA" id="ARBA00022989"/>
    </source>
</evidence>
<keyword evidence="3 5" id="KW-1133">Transmembrane helix</keyword>
<comment type="subcellular location">
    <subcellularLocation>
        <location evidence="1">Membrane</location>
    </subcellularLocation>
</comment>
<feature type="transmembrane region" description="Helical" evidence="5">
    <location>
        <begin position="161"/>
        <end position="180"/>
    </location>
</feature>
<keyword evidence="8" id="KW-1185">Reference proteome</keyword>
<comment type="caution">
    <text evidence="7">The sequence shown here is derived from an EMBL/GenBank/DDBJ whole genome shotgun (WGS) entry which is preliminary data.</text>
</comment>
<organism evidence="7 8">
    <name type="scientific">Tremella mesenterica</name>
    <name type="common">Jelly fungus</name>
    <dbReference type="NCBI Taxonomy" id="5217"/>
    <lineage>
        <taxon>Eukaryota</taxon>
        <taxon>Fungi</taxon>
        <taxon>Dikarya</taxon>
        <taxon>Basidiomycota</taxon>
        <taxon>Agaricomycotina</taxon>
        <taxon>Tremellomycetes</taxon>
        <taxon>Tremellales</taxon>
        <taxon>Tremellaceae</taxon>
        <taxon>Tremella</taxon>
    </lineage>
</organism>
<dbReference type="STRING" id="5217.A0A4Q1BGZ0"/>
<evidence type="ECO:0000256" key="2">
    <source>
        <dbReference type="ARBA" id="ARBA00022692"/>
    </source>
</evidence>